<dbReference type="Gene3D" id="3.20.20.450">
    <property type="entry name" value="EAL domain"/>
    <property type="match status" value="1"/>
</dbReference>
<evidence type="ECO:0000313" key="5">
    <source>
        <dbReference type="EMBL" id="MDH5831748.1"/>
    </source>
</evidence>
<dbReference type="Gene3D" id="3.30.70.270">
    <property type="match status" value="1"/>
</dbReference>
<sequence>MAVGPRLSTAILGSRFGRRLFVLFCLAALVPASVVFWMTYRTATADAEAARRETLRTGAKNYALGVFERMQLAGGALATLRADALAEGSADPVLGLYFSDVRVRPRGGGDPRPGAAQVAGPWLRLVPGDRGTVPALEHADGERVVVATLAPDFLWGLASEMSQDMRICMYAARERLFCGGHPGTDPGERLVAAHWDLFLKAGFDAPPWTVVSVAGAGHGLRHYRGVVVPAAAAVLLLALLLSSVQIRRVLVPLSDLLRRIQGVEGGHAPVARQAGEDEFGLLTRTFDAMQQRIGRQIDTLRILSDIDRLLLGGASLDQLLDLIARRLRHLAQPALVCIVVPPPAPGEAATLYLLRRDGGAIEQLRCRRGCTAGEGSPQGRWQPVDTLEPGTLREACETGSVRDLFVLVPAELPRAVEVVLGYAARPLAIDHALAQAAKLAESIPVALAFEERRRQLVYQARHDSLTQLPNRLATFEAVAAAIEDAARDGGRFAVAFLDLDRFKSINDGLGHGSGDELLVGVSRRIRQSLSAGDFVGRFGGDEFCLILFGAGNAGEAEHAMQRVTASLSQPVRAGGREFLQSFSAGIALYPGHGRDASTLIRHADLAMYQGKRAGGRALRVFEPDMDAAAHARLRLENDLRDAIAADAIEVHYQPRVDSRDGSICGAEALARWTHAQSGPIPPSTFVALAEDTGLIDDLGALMLRKACAQLAEWNAAGLHLPNVSVNVSGHQLRSRRLAETVRRAIEAAGIAPTALELEITETALIEDREAAEHQLGRVRAFGTTVAIDDFGTGYSSLAYLAALPFDTLKIDRSFVVGIGDGHTPMSAIVRATIGLARELGKHVVAEGVETMDDVQHLAGWGCSTIQGYVYHRPMPAAALTDLLQARASTG</sequence>
<dbReference type="InterPro" id="IPR001633">
    <property type="entry name" value="EAL_dom"/>
</dbReference>
<dbReference type="SUPFAM" id="SSF141868">
    <property type="entry name" value="EAL domain-like"/>
    <property type="match status" value="1"/>
</dbReference>
<dbReference type="Gene3D" id="6.10.340.10">
    <property type="match status" value="1"/>
</dbReference>
<feature type="domain" description="EAL" evidence="2">
    <location>
        <begin position="632"/>
        <end position="887"/>
    </location>
</feature>
<dbReference type="Pfam" id="PF00990">
    <property type="entry name" value="GGDEF"/>
    <property type="match status" value="1"/>
</dbReference>
<dbReference type="InterPro" id="IPR029787">
    <property type="entry name" value="Nucleotide_cyclase"/>
</dbReference>
<protein>
    <submittedName>
        <fullName evidence="5">EAL domain-containing protein</fullName>
    </submittedName>
</protein>
<evidence type="ECO:0000313" key="6">
    <source>
        <dbReference type="Proteomes" id="UP001156831"/>
    </source>
</evidence>
<feature type="transmembrane region" description="Helical" evidence="1">
    <location>
        <begin position="20"/>
        <end position="40"/>
    </location>
</feature>
<accession>A0ABT6JMS1</accession>
<dbReference type="NCBIfam" id="TIGR00254">
    <property type="entry name" value="GGDEF"/>
    <property type="match status" value="1"/>
</dbReference>
<dbReference type="SMART" id="SM00267">
    <property type="entry name" value="GGDEF"/>
    <property type="match status" value="1"/>
</dbReference>
<dbReference type="CDD" id="cd01948">
    <property type="entry name" value="EAL"/>
    <property type="match status" value="1"/>
</dbReference>
<dbReference type="InterPro" id="IPR052155">
    <property type="entry name" value="Biofilm_reg_signaling"/>
</dbReference>
<dbReference type="InterPro" id="IPR035919">
    <property type="entry name" value="EAL_sf"/>
</dbReference>
<keyword evidence="1" id="KW-0812">Transmembrane</keyword>
<evidence type="ECO:0000256" key="1">
    <source>
        <dbReference type="SAM" id="Phobius"/>
    </source>
</evidence>
<keyword evidence="6" id="KW-1185">Reference proteome</keyword>
<dbReference type="PROSITE" id="PS50885">
    <property type="entry name" value="HAMP"/>
    <property type="match status" value="1"/>
</dbReference>
<dbReference type="SMART" id="SM00052">
    <property type="entry name" value="EAL"/>
    <property type="match status" value="1"/>
</dbReference>
<proteinExistence type="predicted"/>
<keyword evidence="1" id="KW-1133">Transmembrane helix</keyword>
<dbReference type="Proteomes" id="UP001156831">
    <property type="component" value="Unassembled WGS sequence"/>
</dbReference>
<dbReference type="InterPro" id="IPR043128">
    <property type="entry name" value="Rev_trsase/Diguanyl_cyclase"/>
</dbReference>
<name>A0ABT6JMS1_9GAMM</name>
<dbReference type="PANTHER" id="PTHR44757">
    <property type="entry name" value="DIGUANYLATE CYCLASE DGCP"/>
    <property type="match status" value="1"/>
</dbReference>
<keyword evidence="1" id="KW-0472">Membrane</keyword>
<feature type="domain" description="HAMP" evidence="3">
    <location>
        <begin position="247"/>
        <end position="298"/>
    </location>
</feature>
<evidence type="ECO:0000259" key="2">
    <source>
        <dbReference type="PROSITE" id="PS50883"/>
    </source>
</evidence>
<dbReference type="RefSeq" id="WP_280602708.1">
    <property type="nucleotide sequence ID" value="NZ_JARXRN010000028.1"/>
</dbReference>
<dbReference type="SUPFAM" id="SSF55073">
    <property type="entry name" value="Nucleotide cyclase"/>
    <property type="match status" value="1"/>
</dbReference>
<reference evidence="5 6" key="1">
    <citation type="submission" date="2023-04" db="EMBL/GenBank/DDBJ databases">
        <title>Luteimonas sp. M1R5S18.</title>
        <authorList>
            <person name="Sun J.-Q."/>
        </authorList>
    </citation>
    <scope>NUCLEOTIDE SEQUENCE [LARGE SCALE GENOMIC DNA]</scope>
    <source>
        <strain evidence="5 6">M1R5S18</strain>
    </source>
</reference>
<dbReference type="PROSITE" id="PS50883">
    <property type="entry name" value="EAL"/>
    <property type="match status" value="1"/>
</dbReference>
<dbReference type="Pfam" id="PF00563">
    <property type="entry name" value="EAL"/>
    <property type="match status" value="1"/>
</dbReference>
<organism evidence="5 6">
    <name type="scientific">Luteimonas rhizosphaericola</name>
    <dbReference type="NCBI Taxonomy" id="3042024"/>
    <lineage>
        <taxon>Bacteria</taxon>
        <taxon>Pseudomonadati</taxon>
        <taxon>Pseudomonadota</taxon>
        <taxon>Gammaproteobacteria</taxon>
        <taxon>Lysobacterales</taxon>
        <taxon>Lysobacteraceae</taxon>
        <taxon>Luteimonas</taxon>
    </lineage>
</organism>
<dbReference type="EMBL" id="JARXRN010000028">
    <property type="protein sequence ID" value="MDH5831748.1"/>
    <property type="molecule type" value="Genomic_DNA"/>
</dbReference>
<dbReference type="InterPro" id="IPR003660">
    <property type="entry name" value="HAMP_dom"/>
</dbReference>
<dbReference type="PROSITE" id="PS50887">
    <property type="entry name" value="GGDEF"/>
    <property type="match status" value="1"/>
</dbReference>
<comment type="caution">
    <text evidence="5">The sequence shown here is derived from an EMBL/GenBank/DDBJ whole genome shotgun (WGS) entry which is preliminary data.</text>
</comment>
<feature type="domain" description="GGDEF" evidence="4">
    <location>
        <begin position="490"/>
        <end position="623"/>
    </location>
</feature>
<gene>
    <name evidence="5" type="ORF">QFW80_14595</name>
</gene>
<dbReference type="InterPro" id="IPR000160">
    <property type="entry name" value="GGDEF_dom"/>
</dbReference>
<evidence type="ECO:0000259" key="4">
    <source>
        <dbReference type="PROSITE" id="PS50887"/>
    </source>
</evidence>
<evidence type="ECO:0000259" key="3">
    <source>
        <dbReference type="PROSITE" id="PS50885"/>
    </source>
</evidence>
<dbReference type="PANTHER" id="PTHR44757:SF2">
    <property type="entry name" value="BIOFILM ARCHITECTURE MAINTENANCE PROTEIN MBAA"/>
    <property type="match status" value="1"/>
</dbReference>
<dbReference type="CDD" id="cd01949">
    <property type="entry name" value="GGDEF"/>
    <property type="match status" value="1"/>
</dbReference>